<evidence type="ECO:0000313" key="3">
    <source>
        <dbReference type="Proteomes" id="UP000030645"/>
    </source>
</evidence>
<evidence type="ECO:0000256" key="1">
    <source>
        <dbReference type="SAM" id="MobiDB-lite"/>
    </source>
</evidence>
<gene>
    <name evidence="2" type="ORF">L484_002586</name>
</gene>
<evidence type="ECO:0000313" key="2">
    <source>
        <dbReference type="EMBL" id="EXC18942.1"/>
    </source>
</evidence>
<dbReference type="EMBL" id="KE345846">
    <property type="protein sequence ID" value="EXC18942.1"/>
    <property type="molecule type" value="Genomic_DNA"/>
</dbReference>
<dbReference type="Proteomes" id="UP000030645">
    <property type="component" value="Unassembled WGS sequence"/>
</dbReference>
<keyword evidence="3" id="KW-1185">Reference proteome</keyword>
<protein>
    <submittedName>
        <fullName evidence="2">Uncharacterized protein</fullName>
    </submittedName>
</protein>
<proteinExistence type="predicted"/>
<dbReference type="AlphaFoldDB" id="W9S7E8"/>
<organism evidence="2 3">
    <name type="scientific">Morus notabilis</name>
    <dbReference type="NCBI Taxonomy" id="981085"/>
    <lineage>
        <taxon>Eukaryota</taxon>
        <taxon>Viridiplantae</taxon>
        <taxon>Streptophyta</taxon>
        <taxon>Embryophyta</taxon>
        <taxon>Tracheophyta</taxon>
        <taxon>Spermatophyta</taxon>
        <taxon>Magnoliopsida</taxon>
        <taxon>eudicotyledons</taxon>
        <taxon>Gunneridae</taxon>
        <taxon>Pentapetalae</taxon>
        <taxon>rosids</taxon>
        <taxon>fabids</taxon>
        <taxon>Rosales</taxon>
        <taxon>Moraceae</taxon>
        <taxon>Moreae</taxon>
        <taxon>Morus</taxon>
    </lineage>
</organism>
<feature type="region of interest" description="Disordered" evidence="1">
    <location>
        <begin position="1"/>
        <end position="28"/>
    </location>
</feature>
<sequence length="147" mass="16874">MIEKTQTKKPSRTGREKAEDTLPKNHQKAKKFWCGDVCRAAVLPVLEKLVASSRKPTALTEARKSVEEAMQSWRASSNDLQCMRQILVSKVEETFKSSNDHRALDEVDRLSKLVAAKLKEVKNDNKLFNEMKRLQLKWANSPWCSFP</sequence>
<reference evidence="3" key="1">
    <citation type="submission" date="2013-01" db="EMBL/GenBank/DDBJ databases">
        <title>Draft Genome Sequence of a Mulberry Tree, Morus notabilis C.K. Schneid.</title>
        <authorList>
            <person name="He N."/>
            <person name="Zhao S."/>
        </authorList>
    </citation>
    <scope>NUCLEOTIDE SEQUENCE</scope>
</reference>
<name>W9S7E8_9ROSA</name>
<feature type="compositionally biased region" description="Basic and acidic residues" evidence="1">
    <location>
        <begin position="13"/>
        <end position="23"/>
    </location>
</feature>
<accession>W9S7E8</accession>